<dbReference type="RefSeq" id="XP_016638822.1">
    <property type="nucleotide sequence ID" value="XM_016783987.1"/>
</dbReference>
<keyword evidence="3" id="KW-0238">DNA-binding</keyword>
<accession>A0A084FVB1</accession>
<feature type="region of interest" description="Disordered" evidence="7">
    <location>
        <begin position="729"/>
        <end position="828"/>
    </location>
</feature>
<keyword evidence="6" id="KW-0862">Zinc</keyword>
<evidence type="ECO:0000259" key="8">
    <source>
        <dbReference type="PROSITE" id="PS50157"/>
    </source>
</evidence>
<proteinExistence type="predicted"/>
<feature type="compositionally biased region" description="Polar residues" evidence="7">
    <location>
        <begin position="1084"/>
        <end position="1093"/>
    </location>
</feature>
<comment type="caution">
    <text evidence="9">The sequence shown here is derived from an EMBL/GenBank/DDBJ whole genome shotgun (WGS) entry which is preliminary data.</text>
</comment>
<dbReference type="EMBL" id="JOWA01000165">
    <property type="protein sequence ID" value="KEZ39023.1"/>
    <property type="molecule type" value="Genomic_DNA"/>
</dbReference>
<name>A0A084FVB1_PSEDA</name>
<keyword evidence="6" id="KW-0863">Zinc-finger</keyword>
<dbReference type="InterPro" id="IPR013087">
    <property type="entry name" value="Znf_C2H2_type"/>
</dbReference>
<feature type="region of interest" description="Disordered" evidence="7">
    <location>
        <begin position="1009"/>
        <end position="1028"/>
    </location>
</feature>
<organism evidence="9 10">
    <name type="scientific">Pseudallescheria apiosperma</name>
    <name type="common">Scedosporium apiospermum</name>
    <dbReference type="NCBI Taxonomy" id="563466"/>
    <lineage>
        <taxon>Eukaryota</taxon>
        <taxon>Fungi</taxon>
        <taxon>Dikarya</taxon>
        <taxon>Ascomycota</taxon>
        <taxon>Pezizomycotina</taxon>
        <taxon>Sordariomycetes</taxon>
        <taxon>Hypocreomycetidae</taxon>
        <taxon>Microascales</taxon>
        <taxon>Microascaceae</taxon>
        <taxon>Scedosporium</taxon>
    </lineage>
</organism>
<feature type="region of interest" description="Disordered" evidence="7">
    <location>
        <begin position="1062"/>
        <end position="1104"/>
    </location>
</feature>
<feature type="region of interest" description="Disordered" evidence="7">
    <location>
        <begin position="483"/>
        <end position="599"/>
    </location>
</feature>
<dbReference type="GO" id="GO:0042791">
    <property type="term" value="P:5S class rRNA transcription by RNA polymerase III"/>
    <property type="evidence" value="ECO:0007669"/>
    <property type="project" value="TreeGrafter"/>
</dbReference>
<feature type="compositionally biased region" description="Basic and acidic residues" evidence="7">
    <location>
        <begin position="1687"/>
        <end position="1700"/>
    </location>
</feature>
<dbReference type="Proteomes" id="UP000028545">
    <property type="component" value="Unassembled WGS sequence"/>
</dbReference>
<keyword evidence="10" id="KW-1185">Reference proteome</keyword>
<dbReference type="PANTHER" id="PTHR15180:SF1">
    <property type="entry name" value="GENERAL TRANSCRIPTION FACTOR 3C POLYPEPTIDE 1"/>
    <property type="match status" value="1"/>
</dbReference>
<gene>
    <name evidence="9" type="ORF">SAPIO_CDS10394</name>
</gene>
<feature type="compositionally biased region" description="Basic and acidic residues" evidence="7">
    <location>
        <begin position="570"/>
        <end position="579"/>
    </location>
</feature>
<evidence type="ECO:0000256" key="1">
    <source>
        <dbReference type="ARBA" id="ARBA00004123"/>
    </source>
</evidence>
<dbReference type="GO" id="GO:0005634">
    <property type="term" value="C:nucleus"/>
    <property type="evidence" value="ECO:0007669"/>
    <property type="project" value="UniProtKB-SubCell"/>
</dbReference>
<feature type="compositionally biased region" description="Basic residues" evidence="7">
    <location>
        <begin position="741"/>
        <end position="752"/>
    </location>
</feature>
<protein>
    <recommendedName>
        <fullName evidence="8">C2H2-type domain-containing protein</fullName>
    </recommendedName>
</protein>
<dbReference type="Pfam" id="PF20222">
    <property type="entry name" value="DUF6581"/>
    <property type="match status" value="1"/>
</dbReference>
<evidence type="ECO:0000256" key="4">
    <source>
        <dbReference type="ARBA" id="ARBA00023163"/>
    </source>
</evidence>
<dbReference type="GO" id="GO:0008270">
    <property type="term" value="F:zinc ion binding"/>
    <property type="evidence" value="ECO:0007669"/>
    <property type="project" value="UniProtKB-KW"/>
</dbReference>
<evidence type="ECO:0000256" key="7">
    <source>
        <dbReference type="SAM" id="MobiDB-lite"/>
    </source>
</evidence>
<dbReference type="KEGG" id="sapo:SAPIO_CDS10394"/>
<sequence>MRGKHLESSIEGLILRIACAGYKGCSVEEFLATLISFSRDSQGPGRKKAADQPTDADASSNQLPTISRVTEGNRSIWRWVTARPDVSVGENRQWNHLTLDELLSIPEDGSQPLPTESSGLLSPVLQSSAEERAPSAELPLVRPRIYVTESRLWGCLTGHGIDYQKVTRFEWLALVGIASVMEDGILQGDLTRLVGQDKRSLPKRTDALARKGYIAKRPILARGCKTSKLWLKPFAPTVQIKKHSTETIAEICNTDFPRDAIVGDLEPVPWRHHWSGNTIDYATLGRSIMGVVKEFGVIRYQDLRMKLGVAGHPWQMKVVTRTCRFFIELGLLQYVTASMGNRIFRDCIKFKRDITPEDLAAFISGGGSAFKVGNNHEPKKLSAKMPKDDAIGSNPTERWCPDKPLTTGVLEVILGSGEKGITNKGLAFNTIGVFFERHVAAISTAVSLKNLQPDHLRQFRARKEFCRSGRFAFYKFFPDEKPPRASPYGTQSSETIYGFGPSRLGRPSPNSEPHTRSARAAVSGRKRPFHFDAVSDGKGKKKRKTGMAVSDTVSIENEQIVPARKRGRPRKEPASESSRKPKRKVPSASNGKPFTCEKCGGSWKNDVGLKYHQRKSRTPCNPDFVAKPLPRVNRVSHRGHSRKVPGATGRAVESKALRNFRNWKGDSTIQVRPFTPEQPPTTGPSPVRDDSSNNTQISNDFGSLMAAQEPFIGGLIDDCLVQTRDSAIDLSHHPDRPSPSSKKRNQGTRKTRGPCLSPSRKGEVLLQRAAQDSSTLALGNPTQTPERSSVHPEPENTETQSSVTPPVTANGISSAKTPGIASQGADDLQTKLRSVPAFEPSPALLDTALIGDARDVIRAKEIIKYLIKNNDGAFPSRISLWHAILKVWHKTFTGDNIPTYTISQRAVKELVKKKEAVENTFAFRNSAGTISDCYLLVEAGIDPNLPRFQDLKARMKESHPRPYIPPEFSHASTDAPTDDETGGPQWGSGRRKHVMSVEVLDAPVYMTQAAQRRSSLREGSKATRRAGRAFKVTPASAWSQMTREWRHANGYKQIRFLKPNTHLGEEGSTGAVDPRSLAIPPQFASPSDGPSQNSKDDFEGSTDGYPDIRFTECVEIEQANSEWPTADNDFFESEGCSFTLVGPMPDREAVAQHMRQPMAYSSLGKTYGSMYGSFLAQEQPDYLFARPVGPSTTRATPARGRPRIRRDRLLPRPRLKERILTGIEDESEIHQNNLLVESVRIDGFTVEEALTVAFIAVRTLLGGSSKAIDWGLLVRLFPGQSLNDLRRFWIKLSKDRVHFLTSFTEKFQDAFLKAYENGELPPLDYDNIPGYDWQSLILWAIELRRTNFVKLPIKKSGSGERAMTRGFTLDDQPTQPRHWHERFYHQQASIFSRFELSTSEAAALEAFSRKQDSPSNMEPTPAQVAMSWVRALSTTPPEKCPPELVKSKLATLAASRDEVNAILDEAVTSLNTRRIITKRIRSKPYMLSRPFQSNLAKFGQEKKLRAASEFKAVLDDTFRRGDPFKIPFLTEDGANMALINLYACGRLSITGTNVPDIPLGFKPGNYESRKMPKSHLLFGLVATPSNRYLFDEDIDILKLAKDTLPPVDAPSKLTPFWCDFFGEINFAMWTKLLGLTKAYLEEFDLRLLVDWGKEIGLFAEDPKSGGITVTEWWWLVVGRQTVWPEPTEEKPQGPPKEKAPRPRGRPRKKKAAETEAVAVTAEVQPAQQVS</sequence>
<keyword evidence="5" id="KW-0539">Nucleus</keyword>
<evidence type="ECO:0000313" key="10">
    <source>
        <dbReference type="Proteomes" id="UP000028545"/>
    </source>
</evidence>
<feature type="compositionally biased region" description="Low complexity" evidence="7">
    <location>
        <begin position="1714"/>
        <end position="1723"/>
    </location>
</feature>
<dbReference type="InterPro" id="IPR046488">
    <property type="entry name" value="Sfc3/Tfc3_C"/>
</dbReference>
<feature type="compositionally biased region" description="Polar residues" evidence="7">
    <location>
        <begin position="770"/>
        <end position="787"/>
    </location>
</feature>
<dbReference type="HOGENOM" id="CLU_001132_0_0_1"/>
<reference evidence="9 10" key="1">
    <citation type="journal article" date="2014" name="Genome Announc.">
        <title>Draft genome sequence of the pathogenic fungus Scedosporium apiospermum.</title>
        <authorList>
            <person name="Vandeputte P."/>
            <person name="Ghamrawi S."/>
            <person name="Rechenmann M."/>
            <person name="Iltis A."/>
            <person name="Giraud S."/>
            <person name="Fleury M."/>
            <person name="Thornton C."/>
            <person name="Delhaes L."/>
            <person name="Meyer W."/>
            <person name="Papon N."/>
            <person name="Bouchara J.P."/>
        </authorList>
    </citation>
    <scope>NUCLEOTIDE SEQUENCE [LARGE SCALE GENOMIC DNA]</scope>
    <source>
        <strain evidence="9 10">IHEM 14462</strain>
    </source>
</reference>
<dbReference type="InterPro" id="IPR007309">
    <property type="entry name" value="TFIIIC_Bblock-bd"/>
</dbReference>
<feature type="compositionally biased region" description="Basic residues" evidence="7">
    <location>
        <begin position="1701"/>
        <end position="1710"/>
    </location>
</feature>
<feature type="compositionally biased region" description="Polar residues" evidence="7">
    <location>
        <begin position="797"/>
        <end position="816"/>
    </location>
</feature>
<feature type="region of interest" description="Disordered" evidence="7">
    <location>
        <begin position="1684"/>
        <end position="1730"/>
    </location>
</feature>
<dbReference type="GO" id="GO:0006384">
    <property type="term" value="P:transcription initiation at RNA polymerase III promoter"/>
    <property type="evidence" value="ECO:0007669"/>
    <property type="project" value="InterPro"/>
</dbReference>
<keyword evidence="2" id="KW-0597">Phosphoprotein</keyword>
<keyword evidence="4" id="KW-0804">Transcription</keyword>
<dbReference type="OrthoDB" id="5403573at2759"/>
<feature type="region of interest" description="Disordered" evidence="7">
    <location>
        <begin position="40"/>
        <end position="64"/>
    </location>
</feature>
<feature type="region of interest" description="Disordered" evidence="7">
    <location>
        <begin position="959"/>
        <end position="991"/>
    </location>
</feature>
<dbReference type="PROSITE" id="PS50157">
    <property type="entry name" value="ZINC_FINGER_C2H2_2"/>
    <property type="match status" value="1"/>
</dbReference>
<feature type="region of interest" description="Disordered" evidence="7">
    <location>
        <begin position="634"/>
        <end position="698"/>
    </location>
</feature>
<dbReference type="GO" id="GO:0000127">
    <property type="term" value="C:transcription factor TFIIIC complex"/>
    <property type="evidence" value="ECO:0007669"/>
    <property type="project" value="InterPro"/>
</dbReference>
<dbReference type="PANTHER" id="PTHR15180">
    <property type="entry name" value="GENERAL TRANSCRIPTION FACTOR 3C POLYPEPTIDE 1"/>
    <property type="match status" value="1"/>
</dbReference>
<feature type="compositionally biased region" description="Basic and acidic residues" evidence="7">
    <location>
        <begin position="529"/>
        <end position="538"/>
    </location>
</feature>
<evidence type="ECO:0000313" key="9">
    <source>
        <dbReference type="EMBL" id="KEZ39023.1"/>
    </source>
</evidence>
<evidence type="ECO:0000256" key="5">
    <source>
        <dbReference type="ARBA" id="ARBA00023242"/>
    </source>
</evidence>
<feature type="domain" description="C2H2-type" evidence="8">
    <location>
        <begin position="594"/>
        <end position="622"/>
    </location>
</feature>
<evidence type="ECO:0000256" key="6">
    <source>
        <dbReference type="PROSITE-ProRule" id="PRU00042"/>
    </source>
</evidence>
<dbReference type="VEuPathDB" id="FungiDB:SAPIO_CDS10394"/>
<dbReference type="OMA" id="CWQLSQP"/>
<dbReference type="GO" id="GO:0003677">
    <property type="term" value="F:DNA binding"/>
    <property type="evidence" value="ECO:0007669"/>
    <property type="project" value="UniProtKB-KW"/>
</dbReference>
<dbReference type="GeneID" id="27719586"/>
<feature type="compositionally biased region" description="Basic residues" evidence="7">
    <location>
        <begin position="634"/>
        <end position="643"/>
    </location>
</feature>
<evidence type="ECO:0000256" key="3">
    <source>
        <dbReference type="ARBA" id="ARBA00023125"/>
    </source>
</evidence>
<dbReference type="Pfam" id="PF04182">
    <property type="entry name" value="B-block_TFIIIC"/>
    <property type="match status" value="1"/>
</dbReference>
<evidence type="ECO:0000256" key="2">
    <source>
        <dbReference type="ARBA" id="ARBA00022553"/>
    </source>
</evidence>
<comment type="subcellular location">
    <subcellularLocation>
        <location evidence="1">Nucleus</location>
    </subcellularLocation>
</comment>
<keyword evidence="6" id="KW-0479">Metal-binding</keyword>
<dbReference type="InterPro" id="IPR044210">
    <property type="entry name" value="Tfc3-like"/>
</dbReference>